<evidence type="ECO:0000313" key="3">
    <source>
        <dbReference type="EMBL" id="RSM05549.1"/>
    </source>
</evidence>
<keyword evidence="4" id="KW-1185">Reference proteome</keyword>
<evidence type="ECO:0000313" key="4">
    <source>
        <dbReference type="Proteomes" id="UP000288429"/>
    </source>
</evidence>
<protein>
    <submittedName>
        <fullName evidence="3">Uncharacterized protein</fullName>
    </submittedName>
</protein>
<organism evidence="3 4">
    <name type="scientific">Fusarium ambrosium</name>
    <dbReference type="NCBI Taxonomy" id="131363"/>
    <lineage>
        <taxon>Eukaryota</taxon>
        <taxon>Fungi</taxon>
        <taxon>Dikarya</taxon>
        <taxon>Ascomycota</taxon>
        <taxon>Pezizomycotina</taxon>
        <taxon>Sordariomycetes</taxon>
        <taxon>Hypocreomycetidae</taxon>
        <taxon>Hypocreales</taxon>
        <taxon>Nectriaceae</taxon>
        <taxon>Fusarium</taxon>
        <taxon>Fusarium solani species complex</taxon>
    </lineage>
</organism>
<accession>A0A428TUF9</accession>
<keyword evidence="2" id="KW-1133">Transmembrane helix</keyword>
<comment type="caution">
    <text evidence="3">The sequence shown here is derived from an EMBL/GenBank/DDBJ whole genome shotgun (WGS) entry which is preliminary data.</text>
</comment>
<name>A0A428TUF9_9HYPO</name>
<evidence type="ECO:0000256" key="2">
    <source>
        <dbReference type="SAM" id="Phobius"/>
    </source>
</evidence>
<proteinExistence type="predicted"/>
<dbReference type="Proteomes" id="UP000288429">
    <property type="component" value="Unassembled WGS sequence"/>
</dbReference>
<dbReference type="Gene3D" id="1.25.40.10">
    <property type="entry name" value="Tetratricopeptide repeat domain"/>
    <property type="match status" value="1"/>
</dbReference>
<dbReference type="AlphaFoldDB" id="A0A428TUF9"/>
<feature type="transmembrane region" description="Helical" evidence="2">
    <location>
        <begin position="815"/>
        <end position="838"/>
    </location>
</feature>
<feature type="compositionally biased region" description="Basic and acidic residues" evidence="1">
    <location>
        <begin position="969"/>
        <end position="992"/>
    </location>
</feature>
<dbReference type="EMBL" id="NIZV01000137">
    <property type="protein sequence ID" value="RSM05549.1"/>
    <property type="molecule type" value="Genomic_DNA"/>
</dbReference>
<keyword evidence="2" id="KW-0472">Membrane</keyword>
<keyword evidence="2" id="KW-0812">Transmembrane</keyword>
<feature type="transmembrane region" description="Helical" evidence="2">
    <location>
        <begin position="674"/>
        <end position="696"/>
    </location>
</feature>
<feature type="region of interest" description="Disordered" evidence="1">
    <location>
        <begin position="203"/>
        <end position="249"/>
    </location>
</feature>
<feature type="transmembrane region" description="Helical" evidence="2">
    <location>
        <begin position="702"/>
        <end position="722"/>
    </location>
</feature>
<evidence type="ECO:0000256" key="1">
    <source>
        <dbReference type="SAM" id="MobiDB-lite"/>
    </source>
</evidence>
<reference evidence="3 4" key="1">
    <citation type="submission" date="2017-06" db="EMBL/GenBank/DDBJ databases">
        <title>Cmopartive genomic analysis of Ambrosia Fusariam Clade fungi.</title>
        <authorList>
            <person name="Stajich J.E."/>
            <person name="Carrillo J."/>
            <person name="Kijimoto T."/>
            <person name="Eskalen A."/>
            <person name="O'Donnell K."/>
            <person name="Kasson M."/>
        </authorList>
    </citation>
    <scope>NUCLEOTIDE SEQUENCE [LARGE SCALE GENOMIC DNA]</scope>
    <source>
        <strain evidence="3 4">NRRL 20438</strain>
    </source>
</reference>
<feature type="region of interest" description="Disordered" evidence="1">
    <location>
        <begin position="969"/>
        <end position="1018"/>
    </location>
</feature>
<gene>
    <name evidence="3" type="ORF">CDV31_009540</name>
</gene>
<feature type="transmembrane region" description="Helical" evidence="2">
    <location>
        <begin position="568"/>
        <end position="590"/>
    </location>
</feature>
<dbReference type="InterPro" id="IPR011990">
    <property type="entry name" value="TPR-like_helical_dom_sf"/>
</dbReference>
<sequence length="1018" mass="115189">MDNFMRLPSKRTRVLFLSCSPSAEWKTSVEASARILDHYSVPYRSGYLRLDIDTPPKDVDEPEEDTLSQLRTLMESRPRLKTGKLMRKRSSRAFLIVDENAASMVKKIISRPKSRLRADTIGLVFLSRATKSSEKVESKRKPQQKFDRFDSFSCTQDAALQATTWILGIDQHATSTECDIESFISSLIEPIQAAIRQLTDAATSQSHVQPMTPARRNPHMETKLYSEYRNEQRRRDEVPAESSSKQNLGQVRLGRQSCERCADVILETLGPEHNLALEAEYLLIAAAQAEGLLTLALDDSKDLCGRAESRVDLGPKHPSTLKYRSQLGDLHLQHGNYLDAESTLALVWTDSEGVWSPEHPGRLRIQSQLALARYYLGKLEMAEADICTALRGQLQTYLRIKARDLWQTGDCVGEFLEKRRFLHDESLVVTILGCGEVKDDIKYVQSCKKELQFILAAQENLLGWNHPYRLKTLFSILALQVGSDESKEDVLKTQEELMGCLKGKDVREQRFLECLLMEEKMAGVLCGRHSEAIDPSLRNAAESIYYRTDTMLRGDVVQKAFSQGTGKVYVPVCFSFGCVAYAFIALVGIIGDGRLLSPPDYPCKVFNLKSGYPRESKSFVLSRLLRDLEAIESRNPDRDADTNGNYDPNGYALRISVFEAMWNGNGRTQFSWTWIHFVGFFVTIVQFTLAAIPIIVHGTWSVLLITGAGTALVQWTGLLPQWRAEKLPNRQRSHETYALTSGNGSREVMVILGNGNCLDLESLAASQSPRNGRPWEKFKWLSQHQQGYDQESSMPRRNTFLRKATKCQKGPFKGFPVGFIITQVSCGCLSVLWLLLLVNVSARSMFPESWCLIGVGALGMFQNAWLAARELSPEMRNIPLKRVDQIRARKVMDCIMDFHITYKLGEPLRDEFFPGKLRPAEEAWWEGDFEKYDEERRRTPSRGRSRREIPEKTGDYYFMEDGLVAPELVHEKTSDLSRGKQKATDLDLEEPHPAPGVLPRAPTLEFRKDSMPPPALAA</sequence>
<feature type="compositionally biased region" description="Basic and acidic residues" evidence="1">
    <location>
        <begin position="218"/>
        <end position="238"/>
    </location>
</feature>